<dbReference type="SMART" id="SM00066">
    <property type="entry name" value="GAL4"/>
    <property type="match status" value="1"/>
</dbReference>
<evidence type="ECO:0000256" key="2">
    <source>
        <dbReference type="ARBA" id="ARBA00022723"/>
    </source>
</evidence>
<dbReference type="InterPro" id="IPR007219">
    <property type="entry name" value="XnlR_reg_dom"/>
</dbReference>
<feature type="region of interest" description="Disordered" evidence="4">
    <location>
        <begin position="74"/>
        <end position="103"/>
    </location>
</feature>
<dbReference type="Pfam" id="PF00172">
    <property type="entry name" value="Zn_clus"/>
    <property type="match status" value="1"/>
</dbReference>
<dbReference type="InterPro" id="IPR050613">
    <property type="entry name" value="Sec_Metabolite_Reg"/>
</dbReference>
<feature type="region of interest" description="Disordered" evidence="4">
    <location>
        <begin position="1"/>
        <end position="40"/>
    </location>
</feature>
<keyword evidence="2" id="KW-0479">Metal-binding</keyword>
<dbReference type="PANTHER" id="PTHR31001:SF85">
    <property type="entry name" value="ZN(II)2CYS6 TRANSCRIPTION FACTOR (EUROFUNG)"/>
    <property type="match status" value="1"/>
</dbReference>
<dbReference type="GO" id="GO:0000981">
    <property type="term" value="F:DNA-binding transcription factor activity, RNA polymerase II-specific"/>
    <property type="evidence" value="ECO:0007669"/>
    <property type="project" value="InterPro"/>
</dbReference>
<dbReference type="CDD" id="cd00067">
    <property type="entry name" value="GAL4"/>
    <property type="match status" value="1"/>
</dbReference>
<dbReference type="EMBL" id="JAVRQU010000019">
    <property type="protein sequence ID" value="KAK5692374.1"/>
    <property type="molecule type" value="Genomic_DNA"/>
</dbReference>
<dbReference type="AlphaFoldDB" id="A0AAN7ZYV8"/>
<evidence type="ECO:0000256" key="1">
    <source>
        <dbReference type="ARBA" id="ARBA00004123"/>
    </source>
</evidence>
<sequence>MNPQSPPGPEDNTTAPTQTPPPENPKRAPAKRDNHTPSCAVCQRRKVKCDRVYPCAPCRKTGLECEFRASNDPIQQKPRKRQKRSLYESHDSSSVPRPYTPPAETARMVAGDARYENGGHSWSAESAQAGALSSVGPEAATRAREDPYPRPLISGDSIYESSVALGTELAGGNVPRERHFLFNQPSQPARFPPAEHIVQLWQAYLTNVDPVMKVVHAGTLQVTVLGQIAKGDIPTSMQALTWAIYFVSVVSLNEDECASKLQSGRSELVARYRQATEDALSAARFVTTTSIEVLQALVIYLATIRSLGETTGVWSMTGLAIRIAGTIGLSRDGSKQNLSPFDAEMRRRIWWALCYLDARTAEIVGQEEDLLMQGHDVHLPANINDIQLFPDMQRLPESRPAATEVAYVLLRAMLASTLRAMPETRGGPASSWLRLRNPNTPMVEKATIVEKLEHMFHEEVLRFCDPTVPLQAFTLNSARTFLTKMRLVGNIPFDRSATTAGTYEGYSENLFQLAKKMMELQLELFTDAGMRKWRWHWNGMFQWYALAELVRQTRLRSERPDGETGRAWELLRDVFERVVPGLDPEVNQGRLLDAVRELLRVVHHGGDDDIPATRSGADTGQEHAAAPDTTPDKRRHMGFSIGQGSRAFSALLPGMDSLPAPLSMDEQLGSAPVHNVQDPALGMEFEGVDWAEFDRLTAELCGR</sequence>
<gene>
    <name evidence="6" type="ORF">LTR97_010682</name>
</gene>
<evidence type="ECO:0000259" key="5">
    <source>
        <dbReference type="PROSITE" id="PS50048"/>
    </source>
</evidence>
<protein>
    <recommendedName>
        <fullName evidence="5">Zn(2)-C6 fungal-type domain-containing protein</fullName>
    </recommendedName>
</protein>
<keyword evidence="3" id="KW-0539">Nucleus</keyword>
<name>A0AAN7ZYV8_9PEZI</name>
<accession>A0AAN7ZYV8</accession>
<feature type="compositionally biased region" description="Basic and acidic residues" evidence="4">
    <location>
        <begin position="24"/>
        <end position="35"/>
    </location>
</feature>
<organism evidence="6 7">
    <name type="scientific">Elasticomyces elasticus</name>
    <dbReference type="NCBI Taxonomy" id="574655"/>
    <lineage>
        <taxon>Eukaryota</taxon>
        <taxon>Fungi</taxon>
        <taxon>Dikarya</taxon>
        <taxon>Ascomycota</taxon>
        <taxon>Pezizomycotina</taxon>
        <taxon>Dothideomycetes</taxon>
        <taxon>Dothideomycetidae</taxon>
        <taxon>Mycosphaerellales</taxon>
        <taxon>Teratosphaeriaceae</taxon>
        <taxon>Elasticomyces</taxon>
    </lineage>
</organism>
<dbReference type="GO" id="GO:0008270">
    <property type="term" value="F:zinc ion binding"/>
    <property type="evidence" value="ECO:0007669"/>
    <property type="project" value="InterPro"/>
</dbReference>
<proteinExistence type="predicted"/>
<dbReference type="Gene3D" id="4.10.240.10">
    <property type="entry name" value="Zn(2)-C6 fungal-type DNA-binding domain"/>
    <property type="match status" value="1"/>
</dbReference>
<comment type="subcellular location">
    <subcellularLocation>
        <location evidence="1">Nucleus</location>
    </subcellularLocation>
</comment>
<dbReference type="Pfam" id="PF04082">
    <property type="entry name" value="Fungal_trans"/>
    <property type="match status" value="1"/>
</dbReference>
<dbReference type="InterPro" id="IPR036864">
    <property type="entry name" value="Zn2-C6_fun-type_DNA-bd_sf"/>
</dbReference>
<feature type="domain" description="Zn(2)-C6 fungal-type" evidence="5">
    <location>
        <begin position="38"/>
        <end position="67"/>
    </location>
</feature>
<dbReference type="CDD" id="cd12148">
    <property type="entry name" value="fungal_TF_MHR"/>
    <property type="match status" value="1"/>
</dbReference>
<evidence type="ECO:0000313" key="7">
    <source>
        <dbReference type="Proteomes" id="UP001310594"/>
    </source>
</evidence>
<dbReference type="SUPFAM" id="SSF57701">
    <property type="entry name" value="Zn2/Cys6 DNA-binding domain"/>
    <property type="match status" value="1"/>
</dbReference>
<evidence type="ECO:0000313" key="6">
    <source>
        <dbReference type="EMBL" id="KAK5692374.1"/>
    </source>
</evidence>
<feature type="region of interest" description="Disordered" evidence="4">
    <location>
        <begin position="606"/>
        <end position="635"/>
    </location>
</feature>
<dbReference type="GO" id="GO:0005634">
    <property type="term" value="C:nucleus"/>
    <property type="evidence" value="ECO:0007669"/>
    <property type="project" value="UniProtKB-SubCell"/>
</dbReference>
<dbReference type="Proteomes" id="UP001310594">
    <property type="component" value="Unassembled WGS sequence"/>
</dbReference>
<evidence type="ECO:0000256" key="3">
    <source>
        <dbReference type="ARBA" id="ARBA00023242"/>
    </source>
</evidence>
<dbReference type="SMART" id="SM00906">
    <property type="entry name" value="Fungal_trans"/>
    <property type="match status" value="1"/>
</dbReference>
<reference evidence="6" key="1">
    <citation type="submission" date="2023-08" db="EMBL/GenBank/DDBJ databases">
        <title>Black Yeasts Isolated from many extreme environments.</title>
        <authorList>
            <person name="Coleine C."/>
            <person name="Stajich J.E."/>
            <person name="Selbmann L."/>
        </authorList>
    </citation>
    <scope>NUCLEOTIDE SEQUENCE</scope>
    <source>
        <strain evidence="6">CCFEE 5810</strain>
    </source>
</reference>
<dbReference type="InterPro" id="IPR001138">
    <property type="entry name" value="Zn2Cys6_DnaBD"/>
</dbReference>
<dbReference type="GO" id="GO:0006351">
    <property type="term" value="P:DNA-templated transcription"/>
    <property type="evidence" value="ECO:0007669"/>
    <property type="project" value="InterPro"/>
</dbReference>
<dbReference type="GO" id="GO:0003677">
    <property type="term" value="F:DNA binding"/>
    <property type="evidence" value="ECO:0007669"/>
    <property type="project" value="InterPro"/>
</dbReference>
<evidence type="ECO:0000256" key="4">
    <source>
        <dbReference type="SAM" id="MobiDB-lite"/>
    </source>
</evidence>
<dbReference type="PANTHER" id="PTHR31001">
    <property type="entry name" value="UNCHARACTERIZED TRANSCRIPTIONAL REGULATORY PROTEIN"/>
    <property type="match status" value="1"/>
</dbReference>
<comment type="caution">
    <text evidence="6">The sequence shown here is derived from an EMBL/GenBank/DDBJ whole genome shotgun (WGS) entry which is preliminary data.</text>
</comment>
<dbReference type="PROSITE" id="PS50048">
    <property type="entry name" value="ZN2_CY6_FUNGAL_2"/>
    <property type="match status" value="1"/>
</dbReference>